<comment type="caution">
    <text evidence="6">The sequence shown here is derived from an EMBL/GenBank/DDBJ whole genome shotgun (WGS) entry which is preliminary data.</text>
</comment>
<comment type="similarity">
    <text evidence="3">Belongs to the IFIT family.</text>
</comment>
<evidence type="ECO:0000256" key="2">
    <source>
        <dbReference type="ARBA" id="ARBA00022803"/>
    </source>
</evidence>
<dbReference type="GO" id="GO:0005829">
    <property type="term" value="C:cytosol"/>
    <property type="evidence" value="ECO:0007669"/>
    <property type="project" value="TreeGrafter"/>
</dbReference>
<feature type="region of interest" description="Disordered" evidence="5">
    <location>
        <begin position="393"/>
        <end position="467"/>
    </location>
</feature>
<dbReference type="PROSITE" id="PS50005">
    <property type="entry name" value="TPR"/>
    <property type="match status" value="1"/>
</dbReference>
<dbReference type="Pfam" id="PF13181">
    <property type="entry name" value="TPR_8"/>
    <property type="match status" value="3"/>
</dbReference>
<keyword evidence="2 4" id="KW-0802">TPR repeat</keyword>
<dbReference type="SMART" id="SM00028">
    <property type="entry name" value="TPR"/>
    <property type="match status" value="6"/>
</dbReference>
<dbReference type="PANTHER" id="PTHR10271">
    <property type="entry name" value="INTERFERON-INDUCED PROTEIN WITH TETRATRICOPEPTIDE REPEATS"/>
    <property type="match status" value="1"/>
</dbReference>
<dbReference type="EMBL" id="JAATJV010420361">
    <property type="protein sequence ID" value="MBZ3887963.1"/>
    <property type="molecule type" value="Genomic_DNA"/>
</dbReference>
<protein>
    <submittedName>
        <fullName evidence="6">Interferon-induced protein with tetratricopeptide repeats 2</fullName>
    </submittedName>
</protein>
<dbReference type="Proteomes" id="UP001166674">
    <property type="component" value="Unassembled WGS sequence"/>
</dbReference>
<keyword evidence="1" id="KW-0677">Repeat</keyword>
<reference evidence="6" key="1">
    <citation type="submission" date="2020-03" db="EMBL/GenBank/DDBJ databases">
        <title>Studies in the Genomics of Life Span.</title>
        <authorList>
            <person name="Glass D."/>
        </authorList>
    </citation>
    <scope>NUCLEOTIDE SEQUENCE</scope>
    <source>
        <strain evidence="6">SUZIE</strain>
        <tissue evidence="6">Muscle</tissue>
    </source>
</reference>
<dbReference type="SUPFAM" id="SSF48452">
    <property type="entry name" value="TPR-like"/>
    <property type="match status" value="1"/>
</dbReference>
<keyword evidence="7" id="KW-1185">Reference proteome</keyword>
<evidence type="ECO:0000256" key="5">
    <source>
        <dbReference type="SAM" id="MobiDB-lite"/>
    </source>
</evidence>
<proteinExistence type="inferred from homology"/>
<evidence type="ECO:0000256" key="1">
    <source>
        <dbReference type="ARBA" id="ARBA00022737"/>
    </source>
</evidence>
<evidence type="ECO:0000313" key="6">
    <source>
        <dbReference type="EMBL" id="MBZ3887963.1"/>
    </source>
</evidence>
<gene>
    <name evidence="6" type="ORF">SUZIE_195605</name>
</gene>
<feature type="repeat" description="TPR" evidence="4">
    <location>
        <begin position="193"/>
        <end position="226"/>
    </location>
</feature>
<evidence type="ECO:0000256" key="3">
    <source>
        <dbReference type="ARBA" id="ARBA00038336"/>
    </source>
</evidence>
<organism evidence="6 7">
    <name type="scientific">Sciurus carolinensis</name>
    <name type="common">Eastern gray squirrel</name>
    <dbReference type="NCBI Taxonomy" id="30640"/>
    <lineage>
        <taxon>Eukaryota</taxon>
        <taxon>Metazoa</taxon>
        <taxon>Chordata</taxon>
        <taxon>Craniata</taxon>
        <taxon>Vertebrata</taxon>
        <taxon>Euteleostomi</taxon>
        <taxon>Mammalia</taxon>
        <taxon>Eutheria</taxon>
        <taxon>Euarchontoglires</taxon>
        <taxon>Glires</taxon>
        <taxon>Rodentia</taxon>
        <taxon>Sciuromorpha</taxon>
        <taxon>Sciuridae</taxon>
        <taxon>Sciurinae</taxon>
        <taxon>Sciurini</taxon>
        <taxon>Sciurus</taxon>
    </lineage>
</organism>
<evidence type="ECO:0000256" key="4">
    <source>
        <dbReference type="PROSITE-ProRule" id="PRU00339"/>
    </source>
</evidence>
<feature type="compositionally biased region" description="Basic and acidic residues" evidence="5">
    <location>
        <begin position="457"/>
        <end position="467"/>
    </location>
</feature>
<dbReference type="AlphaFoldDB" id="A0AA41NCX6"/>
<dbReference type="PANTHER" id="PTHR10271:SF4">
    <property type="entry name" value="INTERFERON-INDUCED PROTEIN WITH TETRATRICOPEPTIDE REPEATS 2"/>
    <property type="match status" value="1"/>
</dbReference>
<feature type="compositionally biased region" description="Gly residues" evidence="5">
    <location>
        <begin position="396"/>
        <end position="408"/>
    </location>
</feature>
<dbReference type="GO" id="GO:0051607">
    <property type="term" value="P:defense response to virus"/>
    <property type="evidence" value="ECO:0007669"/>
    <property type="project" value="TreeGrafter"/>
</dbReference>
<evidence type="ECO:0000313" key="7">
    <source>
        <dbReference type="Proteomes" id="UP001166674"/>
    </source>
</evidence>
<dbReference type="FunFam" id="1.25.40.10:FF:000032">
    <property type="entry name" value="Interferon-induced protein with tetratricopeptide repeats 5"/>
    <property type="match status" value="1"/>
</dbReference>
<dbReference type="InterPro" id="IPR019734">
    <property type="entry name" value="TPR_rpt"/>
</dbReference>
<accession>A0AA41NCX6</accession>
<dbReference type="InterPro" id="IPR011990">
    <property type="entry name" value="TPR-like_helical_dom_sf"/>
</dbReference>
<name>A0AA41NCX6_SCICA</name>
<dbReference type="Gene3D" id="1.25.40.10">
    <property type="entry name" value="Tetratricopeptide repeat domain"/>
    <property type="match status" value="3"/>
</dbReference>
<sequence length="467" mass="53115">MYNLFAYVKHLRGQHGLALEYLQRAEEFNQQQQAHQGKIRSLVTWGNYAWIYYHMGRLPEVQAYIDKVENLCKTFASSYRIECPEIDCEEGWALLKWGEKYYERAKECFEKALEGKPTNPEFSLGLAITLYRLGDETRTENTIHLLRQAIQLNPNNQYVNVLLALTLQKVKNKAEVEGDKLVEEALKKTPCPTDVLCSAAKYYRNKGSLDTAIELLKKALESVPNNVYQHLQIGCCYRAKIRQIQRSRKCTTNEDEEELREILKNAVDHFKKVVELNVNLPRACSDLACLYAITGQYDEAEYYFQKEFSRDLPPAERQVLHLRYGNFQQYQRLCDASAIHHYLEGLNIRGSLTEKGKLIINLRRIANKRLSENASDAVGWQLSRFIHELNRKGVPTAGGPGRGLGGLMGNPASDPGRFGPSGSLDGKGSNDTSEGKGGTHYPEEAQGRPSYQVSGLQREEEGKKKEK</sequence>